<evidence type="ECO:0000259" key="2">
    <source>
        <dbReference type="Pfam" id="PF04326"/>
    </source>
</evidence>
<sequence length="285" mass="30698">MTRETTPLWMVSIALVVILVAAWLLGAVARWLLRDRARLRASGSIVLAILGSAAGLLVEWAIWSNAHLRTPWTVLFGLGGSVAAVVVYGLVAARFQRPQIASIAELLAAGESDAVEFKSTARVNLRTGEKDQRMEHVVAKTIAAFGNGDGGTLLIGVDDDGVPLGLDPDYGTLRTPDADRYELWLRDLLVSTLGQNAAAQVAVAVEDIARDGVTRPVCRMRVTASPRPMYLRPGKNAAPEFWVRTGNSSRQLTVDETADYVMLRWPLGVGASVAAQVRAAVRFAE</sequence>
<reference evidence="3 4" key="1">
    <citation type="submission" date="2020-08" db="EMBL/GenBank/DDBJ databases">
        <title>Sequencing the genomes of 1000 actinobacteria strains.</title>
        <authorList>
            <person name="Klenk H.-P."/>
        </authorList>
    </citation>
    <scope>NUCLEOTIDE SEQUENCE [LARGE SCALE GENOMIC DNA]</scope>
    <source>
        <strain evidence="3 4">DSM 45298</strain>
    </source>
</reference>
<feature type="transmembrane region" description="Helical" evidence="1">
    <location>
        <begin position="75"/>
        <end position="93"/>
    </location>
</feature>
<feature type="domain" description="Schlafen AlbA-2" evidence="2">
    <location>
        <begin position="111"/>
        <end position="252"/>
    </location>
</feature>
<organism evidence="3 4">
    <name type="scientific">Gordonia humi</name>
    <dbReference type="NCBI Taxonomy" id="686429"/>
    <lineage>
        <taxon>Bacteria</taxon>
        <taxon>Bacillati</taxon>
        <taxon>Actinomycetota</taxon>
        <taxon>Actinomycetes</taxon>
        <taxon>Mycobacteriales</taxon>
        <taxon>Gordoniaceae</taxon>
        <taxon>Gordonia</taxon>
    </lineage>
</organism>
<keyword evidence="1" id="KW-0812">Transmembrane</keyword>
<accession>A0A840F1W1</accession>
<dbReference type="AlphaFoldDB" id="A0A840F1W1"/>
<gene>
    <name evidence="3" type="ORF">BKA16_004424</name>
</gene>
<protein>
    <submittedName>
        <fullName evidence="3">Putative membrane protein YeaQ/YmgE (Transglycosylase-associated protein family)</fullName>
    </submittedName>
</protein>
<feature type="transmembrane region" description="Helical" evidence="1">
    <location>
        <begin position="45"/>
        <end position="63"/>
    </location>
</feature>
<keyword evidence="1" id="KW-1133">Transmembrane helix</keyword>
<dbReference type="Proteomes" id="UP000551501">
    <property type="component" value="Unassembled WGS sequence"/>
</dbReference>
<dbReference type="EMBL" id="JACIFP010000001">
    <property type="protein sequence ID" value="MBB4137872.1"/>
    <property type="molecule type" value="Genomic_DNA"/>
</dbReference>
<evidence type="ECO:0000313" key="3">
    <source>
        <dbReference type="EMBL" id="MBB4137872.1"/>
    </source>
</evidence>
<evidence type="ECO:0000256" key="1">
    <source>
        <dbReference type="SAM" id="Phobius"/>
    </source>
</evidence>
<dbReference type="Pfam" id="PF04326">
    <property type="entry name" value="SLFN_AlbA_2"/>
    <property type="match status" value="1"/>
</dbReference>
<comment type="caution">
    <text evidence="3">The sequence shown here is derived from an EMBL/GenBank/DDBJ whole genome shotgun (WGS) entry which is preliminary data.</text>
</comment>
<feature type="transmembrane region" description="Helical" evidence="1">
    <location>
        <begin position="6"/>
        <end position="33"/>
    </location>
</feature>
<dbReference type="Gene3D" id="3.30.950.30">
    <property type="entry name" value="Schlafen, AAA domain"/>
    <property type="match status" value="1"/>
</dbReference>
<keyword evidence="1" id="KW-0472">Membrane</keyword>
<dbReference type="InterPro" id="IPR038461">
    <property type="entry name" value="Schlafen_AlbA_2_dom_sf"/>
</dbReference>
<dbReference type="InterPro" id="IPR007421">
    <property type="entry name" value="Schlafen_AlbA_2_dom"/>
</dbReference>
<proteinExistence type="predicted"/>
<name>A0A840F1W1_9ACTN</name>
<keyword evidence="4" id="KW-1185">Reference proteome</keyword>
<evidence type="ECO:0000313" key="4">
    <source>
        <dbReference type="Proteomes" id="UP000551501"/>
    </source>
</evidence>
<dbReference type="RefSeq" id="WP_343067576.1">
    <property type="nucleotide sequence ID" value="NZ_BAABHL010000001.1"/>
</dbReference>